<gene>
    <name evidence="8" type="primary">MYC1</name>
</gene>
<keyword evidence="4" id="KW-0804">Transcription</keyword>
<dbReference type="Pfam" id="PF00010">
    <property type="entry name" value="HLH"/>
    <property type="match status" value="1"/>
</dbReference>
<evidence type="ECO:0000256" key="1">
    <source>
        <dbReference type="ARBA" id="ARBA00004123"/>
    </source>
</evidence>
<dbReference type="EMBL" id="KR057234">
    <property type="protein sequence ID" value="AML23847.1"/>
    <property type="molecule type" value="mRNA"/>
</dbReference>
<keyword evidence="2" id="KW-0805">Transcription regulation</keyword>
<comment type="subcellular location">
    <subcellularLocation>
        <location evidence="1">Nucleus</location>
    </subcellularLocation>
</comment>
<feature type="region of interest" description="Disordered" evidence="6">
    <location>
        <begin position="472"/>
        <end position="502"/>
    </location>
</feature>
<dbReference type="InterPro" id="IPR054502">
    <property type="entry name" value="bHLH-TF_ACT-like_plant"/>
</dbReference>
<dbReference type="PROSITE" id="PS50888">
    <property type="entry name" value="BHLH"/>
    <property type="match status" value="1"/>
</dbReference>
<feature type="compositionally biased region" description="Acidic residues" evidence="6">
    <location>
        <begin position="244"/>
        <end position="279"/>
    </location>
</feature>
<feature type="compositionally biased region" description="Polar residues" evidence="6">
    <location>
        <begin position="206"/>
        <end position="216"/>
    </location>
</feature>
<dbReference type="SUPFAM" id="SSF47459">
    <property type="entry name" value="HLH, helix-loop-helix DNA-binding domain"/>
    <property type="match status" value="1"/>
</dbReference>
<evidence type="ECO:0000256" key="4">
    <source>
        <dbReference type="ARBA" id="ARBA00023163"/>
    </source>
</evidence>
<dbReference type="GO" id="GO:0080090">
    <property type="term" value="P:regulation of primary metabolic process"/>
    <property type="evidence" value="ECO:0007669"/>
    <property type="project" value="UniProtKB-ARBA"/>
</dbReference>
<dbReference type="AlphaFoldDB" id="A0A140EFM7"/>
<organism evidence="8">
    <name type="scientific">Diospyros kaki</name>
    <name type="common">Kaki persimmon</name>
    <name type="synonym">Diospyros chinensis</name>
    <dbReference type="NCBI Taxonomy" id="35925"/>
    <lineage>
        <taxon>Eukaryota</taxon>
        <taxon>Viridiplantae</taxon>
        <taxon>Streptophyta</taxon>
        <taxon>Embryophyta</taxon>
        <taxon>Tracheophyta</taxon>
        <taxon>Spermatophyta</taxon>
        <taxon>Magnoliopsida</taxon>
        <taxon>eudicotyledons</taxon>
        <taxon>Gunneridae</taxon>
        <taxon>Pentapetalae</taxon>
        <taxon>asterids</taxon>
        <taxon>Ericales</taxon>
        <taxon>Ebenaceae</taxon>
        <taxon>Diospyros</taxon>
    </lineage>
</organism>
<dbReference type="SMART" id="SM00353">
    <property type="entry name" value="HLH"/>
    <property type="match status" value="1"/>
</dbReference>
<proteinExistence type="evidence at transcript level"/>
<feature type="domain" description="BHLH" evidence="7">
    <location>
        <begin position="497"/>
        <end position="546"/>
    </location>
</feature>
<keyword evidence="5" id="KW-0539">Nucleus</keyword>
<dbReference type="InterPro" id="IPR025610">
    <property type="entry name" value="MYC/MYB_N"/>
</dbReference>
<dbReference type="Gene3D" id="4.10.280.10">
    <property type="entry name" value="Helix-loop-helix DNA-binding domain"/>
    <property type="match status" value="1"/>
</dbReference>
<evidence type="ECO:0000256" key="2">
    <source>
        <dbReference type="ARBA" id="ARBA00023015"/>
    </source>
</evidence>
<dbReference type="InterPro" id="IPR036638">
    <property type="entry name" value="HLH_DNA-bd_sf"/>
</dbReference>
<dbReference type="GO" id="GO:0005634">
    <property type="term" value="C:nucleus"/>
    <property type="evidence" value="ECO:0007669"/>
    <property type="project" value="UniProtKB-SubCell"/>
</dbReference>
<dbReference type="Pfam" id="PF14215">
    <property type="entry name" value="bHLH-MYC_N"/>
    <property type="match status" value="1"/>
</dbReference>
<feature type="compositionally biased region" description="Polar residues" evidence="6">
    <location>
        <begin position="281"/>
        <end position="297"/>
    </location>
</feature>
<evidence type="ECO:0000256" key="3">
    <source>
        <dbReference type="ARBA" id="ARBA00023159"/>
    </source>
</evidence>
<accession>A0A140EFM7</accession>
<sequence length="721" mass="79923">MAAPPSSRLQAMLQAAVQTVQWTYSLFWQMCPQQGILVWGDGYYNGAIKTRKTIQPMEVTAEEASLQRSQQLRELYDSLSAGESNQQTRRPCAALSPEDLTESEWFYLMCVSFTFPPGVGLPGKAYSKRQHVWLAGANEVDSKVFSRAILAKSARVQTVVCIPLLDGVVELGTTERVQEDIGFVQYVKNFFVDHHPPQPPKPALSEHSTSNPATSSEHARFHSSPLLPAMYAPVDPPANANQMEQEEEEDEEEEEEEEEEDDDEDDEEEEEQEGGESESEANTGRNSRLSGGQNPHALSQGVGAAEAEPSELMQLEMSEDIRFGSPDDASNNLDSDFQLLAASQAGNPTDHQGRADSYRAESTRRWPVIVHDPLSTTSLQPPSSGEPALENLTHEDTHYSQTVSTILQHISSRWSESSSSATGYLMFSSQSVFSKWTGRPADHHFHVPIDGASQWLLKSILFSVPFLHSKNRDDNSPKSRYATDSTSRFRKGTPQDELSANHVLAERRRREKLNERFIILRSLVPFVTKMDKASILGDTIEYVKQLRSKIQDLEASARQMEMDQRSQRTNSLSLKEPRSGVTAVTDRSRSGGPPSGSDKRKLRIVEGTGGAVKQKVVNSPSQPPPPPPPPPPQPVPGMTTQVQVSIIESDALVELQCPHREGLLLDVMVVLREVRLEVTAVQSSLTNGIFVAELRAKVRENVGGKKPSIVEVKRAIHQIIH</sequence>
<evidence type="ECO:0000256" key="5">
    <source>
        <dbReference type="ARBA" id="ARBA00023242"/>
    </source>
</evidence>
<dbReference type="Pfam" id="PF22754">
    <property type="entry name" value="bHLH-TF_ACT-like_plant"/>
    <property type="match status" value="1"/>
</dbReference>
<keyword evidence="3" id="KW-0010">Activator</keyword>
<dbReference type="PANTHER" id="PTHR46266:SF4">
    <property type="entry name" value="TRANSCRIPTION FACTOR TT8"/>
    <property type="match status" value="1"/>
</dbReference>
<dbReference type="InterPro" id="IPR011598">
    <property type="entry name" value="bHLH_dom"/>
</dbReference>
<evidence type="ECO:0000313" key="8">
    <source>
        <dbReference type="EMBL" id="AML23847.1"/>
    </source>
</evidence>
<dbReference type="SMR" id="A0A140EFM7"/>
<evidence type="ECO:0000256" key="6">
    <source>
        <dbReference type="SAM" id="MobiDB-lite"/>
    </source>
</evidence>
<reference evidence="8" key="1">
    <citation type="journal article" date="2016" name="Tree Genet. Genomes">
        <title>A WD40-repeat protein from persimmon interacts with the regulators of proanthocyanidin biosynthesis DkMYB2 and DkMYB4.</title>
        <authorList>
            <person name="del Mar Naval M."/>
            <person name="Gil-Munoz F."/>
            <person name="Lloret A."/>
            <person name="Besada C."/>
            <person name="Salvador A."/>
            <person name="Badenes M.L."/>
            <person name="Rios G."/>
        </authorList>
    </citation>
    <scope>NUCLEOTIDE SEQUENCE</scope>
    <source>
        <tissue evidence="8">Fruit</tissue>
    </source>
</reference>
<name>A0A140EFM7_DIOKA</name>
<feature type="compositionally biased region" description="Pro residues" evidence="6">
    <location>
        <begin position="621"/>
        <end position="635"/>
    </location>
</feature>
<evidence type="ECO:0000259" key="7">
    <source>
        <dbReference type="PROSITE" id="PS50888"/>
    </source>
</evidence>
<feature type="region of interest" description="Disordered" evidence="6">
    <location>
        <begin position="194"/>
        <end position="307"/>
    </location>
</feature>
<dbReference type="PANTHER" id="PTHR46266">
    <property type="entry name" value="TRANSCRIPTION FACTOR TT8"/>
    <property type="match status" value="1"/>
</dbReference>
<feature type="region of interest" description="Disordered" evidence="6">
    <location>
        <begin position="557"/>
        <end position="638"/>
    </location>
</feature>
<protein>
    <submittedName>
        <fullName evidence="8">Putative bHLH transcription factor</fullName>
    </submittedName>
</protein>
<dbReference type="GO" id="GO:0046983">
    <property type="term" value="F:protein dimerization activity"/>
    <property type="evidence" value="ECO:0007669"/>
    <property type="project" value="InterPro"/>
</dbReference>